<evidence type="ECO:0000256" key="2">
    <source>
        <dbReference type="ARBA" id="ARBA00007424"/>
    </source>
</evidence>
<evidence type="ECO:0000313" key="8">
    <source>
        <dbReference type="EMBL" id="HIU38040.1"/>
    </source>
</evidence>
<dbReference type="NCBIfam" id="TIGR00114">
    <property type="entry name" value="lumazine-synth"/>
    <property type="match status" value="1"/>
</dbReference>
<accession>A0A9D1IJE2</accession>
<dbReference type="EC" id="2.5.1.78" evidence="3 7"/>
<dbReference type="InterPro" id="IPR036467">
    <property type="entry name" value="LS/RS_sf"/>
</dbReference>
<evidence type="ECO:0000256" key="5">
    <source>
        <dbReference type="ARBA" id="ARBA00022679"/>
    </source>
</evidence>
<dbReference type="InterPro" id="IPR002180">
    <property type="entry name" value="LS/RS"/>
</dbReference>
<evidence type="ECO:0000256" key="4">
    <source>
        <dbReference type="ARBA" id="ARBA00022619"/>
    </source>
</evidence>
<dbReference type="GO" id="GO:0009349">
    <property type="term" value="C:riboflavin synthase complex"/>
    <property type="evidence" value="ECO:0007669"/>
    <property type="project" value="UniProtKB-UniRule"/>
</dbReference>
<dbReference type="InterPro" id="IPR034964">
    <property type="entry name" value="LS"/>
</dbReference>
<dbReference type="GO" id="GO:0000906">
    <property type="term" value="F:6,7-dimethyl-8-ribityllumazine synthase activity"/>
    <property type="evidence" value="ECO:0007669"/>
    <property type="project" value="UniProtKB-UniRule"/>
</dbReference>
<evidence type="ECO:0000256" key="3">
    <source>
        <dbReference type="ARBA" id="ARBA00012664"/>
    </source>
</evidence>
<dbReference type="AlphaFoldDB" id="A0A9D1IJE2"/>
<keyword evidence="4" id="KW-0686">Riboflavin biosynthesis</keyword>
<organism evidence="8 9">
    <name type="scientific">Candidatus Limisoma intestinavium</name>
    <dbReference type="NCBI Taxonomy" id="2840856"/>
    <lineage>
        <taxon>Bacteria</taxon>
        <taxon>Pseudomonadati</taxon>
        <taxon>Bacteroidota</taxon>
        <taxon>Bacteroidia</taxon>
        <taxon>Bacteroidales</taxon>
        <taxon>Candidatus Limisoma</taxon>
    </lineage>
</organism>
<dbReference type="Gene3D" id="3.40.50.960">
    <property type="entry name" value="Lumazine/riboflavin synthase"/>
    <property type="match status" value="1"/>
</dbReference>
<dbReference type="Pfam" id="PF00885">
    <property type="entry name" value="DMRL_synthase"/>
    <property type="match status" value="1"/>
</dbReference>
<evidence type="ECO:0000313" key="9">
    <source>
        <dbReference type="Proteomes" id="UP000824076"/>
    </source>
</evidence>
<evidence type="ECO:0000256" key="7">
    <source>
        <dbReference type="NCBIfam" id="TIGR00114"/>
    </source>
</evidence>
<comment type="caution">
    <text evidence="8">The sequence shown here is derived from an EMBL/GenBank/DDBJ whole genome shotgun (WGS) entry which is preliminary data.</text>
</comment>
<dbReference type="SUPFAM" id="SSF52121">
    <property type="entry name" value="Lumazine synthase"/>
    <property type="match status" value="1"/>
</dbReference>
<feature type="non-terminal residue" evidence="8">
    <location>
        <position position="166"/>
    </location>
</feature>
<reference evidence="8" key="1">
    <citation type="submission" date="2020-10" db="EMBL/GenBank/DDBJ databases">
        <authorList>
            <person name="Gilroy R."/>
        </authorList>
    </citation>
    <scope>NUCLEOTIDE SEQUENCE</scope>
    <source>
        <strain evidence="8">17073</strain>
    </source>
</reference>
<comment type="pathway">
    <text evidence="1">Cofactor biosynthesis; riboflavin biosynthesis; riboflavin from 2-hydroxy-3-oxobutyl phosphate and 5-amino-6-(D-ribitylamino)uracil: step 1/2.</text>
</comment>
<dbReference type="EMBL" id="DVMS01000002">
    <property type="protein sequence ID" value="HIU38040.1"/>
    <property type="molecule type" value="Genomic_DNA"/>
</dbReference>
<evidence type="ECO:0000256" key="6">
    <source>
        <dbReference type="ARBA" id="ARBA00048785"/>
    </source>
</evidence>
<comment type="similarity">
    <text evidence="2">Belongs to the DMRL synthase family.</text>
</comment>
<dbReference type="PANTHER" id="PTHR21058:SF0">
    <property type="entry name" value="6,7-DIMETHYL-8-RIBITYLLUMAZINE SYNTHASE"/>
    <property type="match status" value="1"/>
</dbReference>
<proteinExistence type="inferred from homology"/>
<dbReference type="GO" id="GO:0009231">
    <property type="term" value="P:riboflavin biosynthetic process"/>
    <property type="evidence" value="ECO:0007669"/>
    <property type="project" value="UniProtKB-KW"/>
</dbReference>
<dbReference type="Proteomes" id="UP000824076">
    <property type="component" value="Unassembled WGS sequence"/>
</dbReference>
<dbReference type="CDD" id="cd09209">
    <property type="entry name" value="Lumazine_synthase-I"/>
    <property type="match status" value="1"/>
</dbReference>
<keyword evidence="5 8" id="KW-0808">Transferase</keyword>
<name>A0A9D1IJE2_9BACT</name>
<sequence length="166" mass="17921">MSTQLQKNKKKGKLPKIPDLRVGIIVAEWNGHITEALLKGALDVFEKEGYSQNSILVDHVPGTVELTFGAARMINTMDLDAIIVFGCVIRGDTPHFDYVCQSVTQGVAILNADGEVPVIFGVLTVDNEEQALERAGGKLGNKGAEAAEAAIKMAYYSLRYSIETPA</sequence>
<dbReference type="HAMAP" id="MF_00178">
    <property type="entry name" value="Lumazine_synth"/>
    <property type="match status" value="1"/>
</dbReference>
<protein>
    <recommendedName>
        <fullName evidence="3 7">6,7-dimethyl-8-ribityllumazine synthase</fullName>
        <ecNumber evidence="3 7">2.5.1.78</ecNumber>
    </recommendedName>
</protein>
<dbReference type="PANTHER" id="PTHR21058">
    <property type="entry name" value="6,7-DIMETHYL-8-RIBITYLLUMAZINE SYNTHASE DMRL SYNTHASE LUMAZINE SYNTHASE"/>
    <property type="match status" value="1"/>
</dbReference>
<reference evidence="8" key="2">
    <citation type="journal article" date="2021" name="PeerJ">
        <title>Extensive microbial diversity within the chicken gut microbiome revealed by metagenomics and culture.</title>
        <authorList>
            <person name="Gilroy R."/>
            <person name="Ravi A."/>
            <person name="Getino M."/>
            <person name="Pursley I."/>
            <person name="Horton D.L."/>
            <person name="Alikhan N.F."/>
            <person name="Baker D."/>
            <person name="Gharbi K."/>
            <person name="Hall N."/>
            <person name="Watson M."/>
            <person name="Adriaenssens E.M."/>
            <person name="Foster-Nyarko E."/>
            <person name="Jarju S."/>
            <person name="Secka A."/>
            <person name="Antonio M."/>
            <person name="Oren A."/>
            <person name="Chaudhuri R.R."/>
            <person name="La Ragione R."/>
            <person name="Hildebrand F."/>
            <person name="Pallen M.J."/>
        </authorList>
    </citation>
    <scope>NUCLEOTIDE SEQUENCE</scope>
    <source>
        <strain evidence="8">17073</strain>
    </source>
</reference>
<dbReference type="GO" id="GO:0005829">
    <property type="term" value="C:cytosol"/>
    <property type="evidence" value="ECO:0007669"/>
    <property type="project" value="TreeGrafter"/>
</dbReference>
<gene>
    <name evidence="8" type="ORF">IAD18_00030</name>
</gene>
<comment type="catalytic activity">
    <reaction evidence="6">
        <text>(2S)-2-hydroxy-3-oxobutyl phosphate + 5-amino-6-(D-ribitylamino)uracil = 6,7-dimethyl-8-(1-D-ribityl)lumazine + phosphate + 2 H2O + H(+)</text>
        <dbReference type="Rhea" id="RHEA:26152"/>
        <dbReference type="ChEBI" id="CHEBI:15377"/>
        <dbReference type="ChEBI" id="CHEBI:15378"/>
        <dbReference type="ChEBI" id="CHEBI:15934"/>
        <dbReference type="ChEBI" id="CHEBI:43474"/>
        <dbReference type="ChEBI" id="CHEBI:58201"/>
        <dbReference type="ChEBI" id="CHEBI:58830"/>
        <dbReference type="EC" id="2.5.1.78"/>
    </reaction>
</comment>
<evidence type="ECO:0000256" key="1">
    <source>
        <dbReference type="ARBA" id="ARBA00004917"/>
    </source>
</evidence>